<organism evidence="1 2">
    <name type="scientific">Methanosarcina baikalica</name>
    <dbReference type="NCBI Taxonomy" id="3073890"/>
    <lineage>
        <taxon>Archaea</taxon>
        <taxon>Methanobacteriati</taxon>
        <taxon>Methanobacteriota</taxon>
        <taxon>Stenosarchaea group</taxon>
        <taxon>Methanomicrobia</taxon>
        <taxon>Methanosarcinales</taxon>
        <taxon>Methanosarcinaceae</taxon>
        <taxon>Methanosarcina</taxon>
    </lineage>
</organism>
<comment type="caution">
    <text evidence="1">The sequence shown here is derived from an EMBL/GenBank/DDBJ whole genome shotgun (WGS) entry which is preliminary data.</text>
</comment>
<accession>A0ABU2D034</accession>
<reference evidence="2" key="1">
    <citation type="submission" date="2023-07" db="EMBL/GenBank/DDBJ databases">
        <title>Whole-genome sequencing of a new Methanosarcina sp. Z-7115.</title>
        <authorList>
            <person name="Zhilina T.N."/>
            <person name="Merkel A.Y."/>
        </authorList>
    </citation>
    <scope>NUCLEOTIDE SEQUENCE [LARGE SCALE GENOMIC DNA]</scope>
    <source>
        <strain evidence="2">Z-7115</strain>
    </source>
</reference>
<name>A0ABU2D034_9EURY</name>
<protein>
    <recommendedName>
        <fullName evidence="3">Universal stress protein</fullName>
    </recommendedName>
</protein>
<sequence length="28" mass="3262">MEIRERPELRRLPVIVGSDPREDQAGEL</sequence>
<proteinExistence type="predicted"/>
<evidence type="ECO:0000313" key="2">
    <source>
        <dbReference type="Proteomes" id="UP001246244"/>
    </source>
</evidence>
<dbReference type="Proteomes" id="UP001246244">
    <property type="component" value="Unassembled WGS sequence"/>
</dbReference>
<dbReference type="EMBL" id="JAVKPK010000018">
    <property type="protein sequence ID" value="MDR7665345.1"/>
    <property type="molecule type" value="Genomic_DNA"/>
</dbReference>
<evidence type="ECO:0000313" key="1">
    <source>
        <dbReference type="EMBL" id="MDR7665345.1"/>
    </source>
</evidence>
<keyword evidence="2" id="KW-1185">Reference proteome</keyword>
<dbReference type="RefSeq" id="WP_310575407.1">
    <property type="nucleotide sequence ID" value="NZ_JAVKPK010000018.1"/>
</dbReference>
<gene>
    <name evidence="1" type="ORF">RG963_06010</name>
</gene>
<evidence type="ECO:0008006" key="3">
    <source>
        <dbReference type="Google" id="ProtNLM"/>
    </source>
</evidence>